<dbReference type="Gene3D" id="3.90.1200.10">
    <property type="match status" value="1"/>
</dbReference>
<proteinExistence type="inferred from homology"/>
<evidence type="ECO:0000313" key="3">
    <source>
        <dbReference type="EMBL" id="QMS84487.1"/>
    </source>
</evidence>
<dbReference type="PANTHER" id="PTHR21064">
    <property type="entry name" value="AMINOGLYCOSIDE PHOSPHOTRANSFERASE DOMAIN-CONTAINING PROTEIN-RELATED"/>
    <property type="match status" value="1"/>
</dbReference>
<protein>
    <submittedName>
        <fullName evidence="3">Phosphotransferase</fullName>
    </submittedName>
</protein>
<dbReference type="SUPFAM" id="SSF56112">
    <property type="entry name" value="Protein kinase-like (PK-like)"/>
    <property type="match status" value="1"/>
</dbReference>
<dbReference type="PANTHER" id="PTHR21064:SF6">
    <property type="entry name" value="AMINOGLYCOSIDE PHOSPHOTRANSFERASE DOMAIN-CONTAINING PROTEIN"/>
    <property type="match status" value="1"/>
</dbReference>
<keyword evidence="4" id="KW-1185">Reference proteome</keyword>
<dbReference type="GO" id="GO:0004413">
    <property type="term" value="F:homoserine kinase activity"/>
    <property type="evidence" value="ECO:0007669"/>
    <property type="project" value="TreeGrafter"/>
</dbReference>
<gene>
    <name evidence="3" type="ORF">G4Z02_01570</name>
</gene>
<dbReference type="AlphaFoldDB" id="A0A7L7KPA1"/>
<organism evidence="3 4">
    <name type="scientific">Candidatus Xianfuyuplasma coldseepsis</name>
    <dbReference type="NCBI Taxonomy" id="2782163"/>
    <lineage>
        <taxon>Bacteria</taxon>
        <taxon>Bacillati</taxon>
        <taxon>Mycoplasmatota</taxon>
        <taxon>Mollicutes</taxon>
        <taxon>Candidatus Izemoplasmatales</taxon>
        <taxon>Candidatus Izemoplasmataceae</taxon>
        <taxon>Candidatus Xianfuyuplasma</taxon>
    </lineage>
</organism>
<comment type="similarity">
    <text evidence="1">Belongs to the pseudomonas-type ThrB family.</text>
</comment>
<evidence type="ECO:0000313" key="4">
    <source>
        <dbReference type="Proteomes" id="UP000514720"/>
    </source>
</evidence>
<dbReference type="RefSeq" id="WP_258878100.1">
    <property type="nucleotide sequence ID" value="NZ_CP048914.1"/>
</dbReference>
<name>A0A7L7KPA1_9MOLU</name>
<sequence length="330" mass="39333">MEQYMQQELTDKIIEQAAILYDADPTTITKIGGFENFVYEYHKNKQDYILRFVHSGHRTYDLVLAEIEFIDYLDHHDARVSTVVHSIHDKIAEKITINSEHYFTVSVFEKARGDLVKNEDLTAEFYQMFGREVGKLHRLTKTFNPKHKRPQWYEENFSDIANKYLQYDSEIIDLYQQVEATIKSLPKSIDNYGLIHTDLHFGNMFYDGEKLTFFDFDDSAYKHFLSDIAIIIFYHFRGLDNRHEKYNEKVRFILHNVMKGYQLENMLDLEFFKHLNEFLLLRSVILYVVMTAAGFDQHENPRYREVHAYRREASINNWVAVDLDYVLEGL</sequence>
<dbReference type="EMBL" id="CP048914">
    <property type="protein sequence ID" value="QMS84487.1"/>
    <property type="molecule type" value="Genomic_DNA"/>
</dbReference>
<dbReference type="InterPro" id="IPR011009">
    <property type="entry name" value="Kinase-like_dom_sf"/>
</dbReference>
<dbReference type="Pfam" id="PF01636">
    <property type="entry name" value="APH"/>
    <property type="match status" value="1"/>
</dbReference>
<accession>A0A7L7KPA1</accession>
<dbReference type="Proteomes" id="UP000514720">
    <property type="component" value="Chromosome"/>
</dbReference>
<reference evidence="3 4" key="1">
    <citation type="submission" date="2020-02" db="EMBL/GenBank/DDBJ databases">
        <authorList>
            <person name="Zheng R.K."/>
            <person name="Sun C.M."/>
        </authorList>
    </citation>
    <scope>NUCLEOTIDE SEQUENCE [LARGE SCALE GENOMIC DNA]</scope>
    <source>
        <strain evidence="4">zrk13</strain>
    </source>
</reference>
<dbReference type="InterPro" id="IPR002575">
    <property type="entry name" value="Aminoglycoside_PTrfase"/>
</dbReference>
<dbReference type="GO" id="GO:0009088">
    <property type="term" value="P:threonine biosynthetic process"/>
    <property type="evidence" value="ECO:0007669"/>
    <property type="project" value="TreeGrafter"/>
</dbReference>
<evidence type="ECO:0000259" key="2">
    <source>
        <dbReference type="Pfam" id="PF01636"/>
    </source>
</evidence>
<dbReference type="InterPro" id="IPR050249">
    <property type="entry name" value="Pseudomonas-type_ThrB"/>
</dbReference>
<keyword evidence="3" id="KW-0808">Transferase</keyword>
<evidence type="ECO:0000256" key="1">
    <source>
        <dbReference type="ARBA" id="ARBA00038240"/>
    </source>
</evidence>
<feature type="domain" description="Aminoglycoside phosphotransferase" evidence="2">
    <location>
        <begin position="32"/>
        <end position="236"/>
    </location>
</feature>
<dbReference type="KEGG" id="xcl:G4Z02_01570"/>